<dbReference type="Proteomes" id="UP000030323">
    <property type="component" value="Segment"/>
</dbReference>
<evidence type="ECO:0000313" key="2">
    <source>
        <dbReference type="EMBL" id="AIX12107.1"/>
    </source>
</evidence>
<accession>A0A0A0YQV1</accession>
<evidence type="ECO:0000313" key="3">
    <source>
        <dbReference type="Proteomes" id="UP000030323"/>
    </source>
</evidence>
<keyword evidence="1" id="KW-1133">Transmembrane helix</keyword>
<organism evidence="2 3">
    <name type="scientific">Citrobacter phage Moon</name>
    <dbReference type="NCBI Taxonomy" id="1540095"/>
    <lineage>
        <taxon>Viruses</taxon>
        <taxon>Duplodnaviria</taxon>
        <taxon>Heunggongvirae</taxon>
        <taxon>Uroviricota</taxon>
        <taxon>Caudoviricetes</taxon>
        <taxon>Pantevenvirales</taxon>
        <taxon>Straboviridae</taxon>
        <taxon>Tevenvirinae</taxon>
        <taxon>Moonvirus</taxon>
        <taxon>Moonvirus moon</taxon>
    </lineage>
</organism>
<sequence length="112" mass="12847">MGYSAMNISERTKEDFRRHWNEKYCDSICWAVLILTVLILNGLVIYFNGIIIELIFSVPLSGFAGVLVACVNDEILKAIYIRIKIRSKLKADAKQKEAESFKNFINSCRIIK</sequence>
<keyword evidence="1" id="KW-0812">Transmembrane</keyword>
<evidence type="ECO:0000256" key="1">
    <source>
        <dbReference type="SAM" id="Phobius"/>
    </source>
</evidence>
<feature type="transmembrane region" description="Helical" evidence="1">
    <location>
        <begin position="27"/>
        <end position="48"/>
    </location>
</feature>
<gene>
    <name evidence="2" type="ORF">CPT_Moon136</name>
</gene>
<protein>
    <submittedName>
        <fullName evidence="2">Uncharacterized protein</fullName>
    </submittedName>
</protein>
<feature type="transmembrane region" description="Helical" evidence="1">
    <location>
        <begin position="54"/>
        <end position="76"/>
    </location>
</feature>
<dbReference type="RefSeq" id="YP_009146569.1">
    <property type="nucleotide sequence ID" value="NC_027331.1"/>
</dbReference>
<dbReference type="GeneID" id="24721735"/>
<keyword evidence="1" id="KW-0472">Membrane</keyword>
<name>A0A0A0YQV1_9CAUD</name>
<reference evidence="2 3" key="1">
    <citation type="journal article" date="2015" name="Genome Announc.">
        <title>Complete Genome Sequence of Citrobacter freundii Myophage Moon.</title>
        <authorList>
            <person name="Edwards G.B."/>
            <person name="Luna A.J."/>
            <person name="Hernandez A.C."/>
            <person name="Kuty Everett G.F."/>
        </authorList>
    </citation>
    <scope>NUCLEOTIDE SEQUENCE [LARGE SCALE GENOMIC DNA]</scope>
</reference>
<proteinExistence type="predicted"/>
<keyword evidence="3" id="KW-1185">Reference proteome</keyword>
<dbReference type="EMBL" id="KM236240">
    <property type="protein sequence ID" value="AIX12107.1"/>
    <property type="molecule type" value="Genomic_DNA"/>
</dbReference>
<dbReference type="KEGG" id="vg:24721735"/>